<dbReference type="EMBL" id="HG806415">
    <property type="protein sequence ID" value="CDW58798.1"/>
    <property type="molecule type" value="Genomic_DNA"/>
</dbReference>
<reference evidence="2" key="2">
    <citation type="submission" date="2014-03" db="EMBL/GenBank/DDBJ databases">
        <title>The whipworm genome and dual-species transcriptomics of an intimate host-pathogen interaction.</title>
        <authorList>
            <person name="Foth B.J."/>
            <person name="Tsai I.J."/>
            <person name="Reid A.J."/>
            <person name="Bancroft A.J."/>
            <person name="Nichol S."/>
            <person name="Tracey A."/>
            <person name="Holroyd N."/>
            <person name="Cotton J.A."/>
            <person name="Stanley E.J."/>
            <person name="Zarowiecki M."/>
            <person name="Liu J.Z."/>
            <person name="Huckvale T."/>
            <person name="Cooper P.J."/>
            <person name="Grencis R.K."/>
            <person name="Berriman M."/>
        </authorList>
    </citation>
    <scope>NUCLEOTIDE SEQUENCE [LARGE SCALE GENOMIC DNA]</scope>
</reference>
<sequence>MYPSSGVYGQNVPLTGNHAGHIMDISTHGQHMTDTFGCGGRGHIQRPFGIPNAIGNTMMGMNPFPSGGYPGFYGGGGAGGHGYHFTGNYGSGAEPFTGSHTNVGPFGSGIGSFASDVPFGSYGPVYGSSSPFGGPSYGGSNPFGKAYHDTGLKNTFGSNILGLNNDPAFAAEKQNYSDIRTGFPGRPSQSGLSEERNGEMKPGSTDTPNSTASELMFSSKL</sequence>
<feature type="compositionally biased region" description="Polar residues" evidence="1">
    <location>
        <begin position="204"/>
        <end position="213"/>
    </location>
</feature>
<feature type="region of interest" description="Disordered" evidence="1">
    <location>
        <begin position="178"/>
        <end position="221"/>
    </location>
</feature>
<evidence type="ECO:0000313" key="2">
    <source>
        <dbReference type="EMBL" id="CDW58798.1"/>
    </source>
</evidence>
<protein>
    <submittedName>
        <fullName evidence="2">Uncharacterized protein</fullName>
    </submittedName>
</protein>
<proteinExistence type="predicted"/>
<name>A0A077ZGM9_TRITR</name>
<organism evidence="2 3">
    <name type="scientific">Trichuris trichiura</name>
    <name type="common">Whipworm</name>
    <name type="synonym">Trichocephalus trichiurus</name>
    <dbReference type="NCBI Taxonomy" id="36087"/>
    <lineage>
        <taxon>Eukaryota</taxon>
        <taxon>Metazoa</taxon>
        <taxon>Ecdysozoa</taxon>
        <taxon>Nematoda</taxon>
        <taxon>Enoplea</taxon>
        <taxon>Dorylaimia</taxon>
        <taxon>Trichinellida</taxon>
        <taxon>Trichuridae</taxon>
        <taxon>Trichuris</taxon>
    </lineage>
</organism>
<dbReference type="AlphaFoldDB" id="A0A077ZGM9"/>
<reference evidence="2" key="1">
    <citation type="submission" date="2014-01" db="EMBL/GenBank/DDBJ databases">
        <authorList>
            <person name="Aslett M."/>
        </authorList>
    </citation>
    <scope>NUCLEOTIDE SEQUENCE</scope>
</reference>
<gene>
    <name evidence="2" type="ORF">TTRE_0000712301</name>
</gene>
<dbReference type="Proteomes" id="UP000030665">
    <property type="component" value="Unassembled WGS sequence"/>
</dbReference>
<accession>A0A077ZGM9</accession>
<keyword evidence="3" id="KW-1185">Reference proteome</keyword>
<evidence type="ECO:0000256" key="1">
    <source>
        <dbReference type="SAM" id="MobiDB-lite"/>
    </source>
</evidence>
<evidence type="ECO:0000313" key="3">
    <source>
        <dbReference type="Proteomes" id="UP000030665"/>
    </source>
</evidence>